<dbReference type="EMBL" id="CAJPEV010002772">
    <property type="protein sequence ID" value="CAG0897993.1"/>
    <property type="molecule type" value="Genomic_DNA"/>
</dbReference>
<name>A0A7R9AA23_9CRUS</name>
<protein>
    <recommendedName>
        <fullName evidence="4">Ecdysoneless</fullName>
    </recommendedName>
</protein>
<keyword evidence="3" id="KW-1185">Reference proteome</keyword>
<sequence>MASRKVTRLPRVPEESVAYDVFYRLSSEEASSSDPPHQEIISTLVSNVAHHLLAYIWHKEPFSLRPHPSTPYVDEEDGNPPAWAWLIGETSFGENVEDEWFIVWLLLQLTEAFSPDLIARVRDSDGEFLLVEAAEHLPEWLDPNSARNRVFLHGGGLHVIGAGRDPGWVSPIPSGVPSLSDALHLVRRLPHLTRAPSPVQRDVRGRIRGYPGRMEESVHRVNVRVPVVLAGMLEREPWLVSPAVHAFHHRDPIDVKALRAMKFFPPETCVTTRVTFTRCLYAMLSSGKYEPDHRTGWKFPLPPSSAEYKSAVLGMKLACGFEILAVEAERASKSESNGVASASLDDDPKWKEFLKSLEDKGYFQGEVEGSQKQKALMSSAREYYQRHVRDCDVESSRGDFRRRAGKRILELCRSKSLDVDLEEAERRAQSLPPSDDDSWLDLTPESLEALLLRLRPEDPEIADSLRLFLDRSSSFEGVDLPKSESRGGSRKTSRNERRKKSSTASWDRKISTASTLSNLSDRIAFDPEKMNAALSHFLDLDLGNEEETSGSEDSDMSGLMSEEEEEECPIPSSVLEGIPETDADIDASLLKSVVDEAGYPGPGASVLASLRRFPNPSVM</sequence>
<dbReference type="EMBL" id="LR902289">
    <property type="protein sequence ID" value="CAD7250293.1"/>
    <property type="molecule type" value="Genomic_DNA"/>
</dbReference>
<accession>A0A7R9AA23</accession>
<gene>
    <name evidence="2" type="ORF">DSTB1V02_LOCUS10073</name>
</gene>
<dbReference type="OrthoDB" id="27237at2759"/>
<dbReference type="GO" id="GO:0005634">
    <property type="term" value="C:nucleus"/>
    <property type="evidence" value="ECO:0007669"/>
    <property type="project" value="TreeGrafter"/>
</dbReference>
<proteinExistence type="predicted"/>
<evidence type="ECO:0000313" key="2">
    <source>
        <dbReference type="EMBL" id="CAD7250293.1"/>
    </source>
</evidence>
<dbReference type="Proteomes" id="UP000677054">
    <property type="component" value="Unassembled WGS sequence"/>
</dbReference>
<dbReference type="PANTHER" id="PTHR13060:SF0">
    <property type="entry name" value="PROTEIN ECDYSONELESS HOMOLOG"/>
    <property type="match status" value="1"/>
</dbReference>
<evidence type="ECO:0000256" key="1">
    <source>
        <dbReference type="SAM" id="MobiDB-lite"/>
    </source>
</evidence>
<feature type="compositionally biased region" description="Acidic residues" evidence="1">
    <location>
        <begin position="544"/>
        <end position="568"/>
    </location>
</feature>
<reference evidence="2" key="1">
    <citation type="submission" date="2020-11" db="EMBL/GenBank/DDBJ databases">
        <authorList>
            <person name="Tran Van P."/>
        </authorList>
    </citation>
    <scope>NUCLEOTIDE SEQUENCE</scope>
</reference>
<feature type="region of interest" description="Disordered" evidence="1">
    <location>
        <begin position="544"/>
        <end position="577"/>
    </location>
</feature>
<organism evidence="2">
    <name type="scientific">Darwinula stevensoni</name>
    <dbReference type="NCBI Taxonomy" id="69355"/>
    <lineage>
        <taxon>Eukaryota</taxon>
        <taxon>Metazoa</taxon>
        <taxon>Ecdysozoa</taxon>
        <taxon>Arthropoda</taxon>
        <taxon>Crustacea</taxon>
        <taxon>Oligostraca</taxon>
        <taxon>Ostracoda</taxon>
        <taxon>Podocopa</taxon>
        <taxon>Podocopida</taxon>
        <taxon>Darwinulocopina</taxon>
        <taxon>Darwinuloidea</taxon>
        <taxon>Darwinulidae</taxon>
        <taxon>Darwinula</taxon>
    </lineage>
</organism>
<dbReference type="Pfam" id="PF07093">
    <property type="entry name" value="SGT1"/>
    <property type="match status" value="1"/>
</dbReference>
<dbReference type="InterPro" id="IPR010770">
    <property type="entry name" value="Ecd"/>
</dbReference>
<feature type="compositionally biased region" description="Basic residues" evidence="1">
    <location>
        <begin position="488"/>
        <end position="501"/>
    </location>
</feature>
<dbReference type="AlphaFoldDB" id="A0A7R9AA23"/>
<evidence type="ECO:0000313" key="3">
    <source>
        <dbReference type="Proteomes" id="UP000677054"/>
    </source>
</evidence>
<evidence type="ECO:0008006" key="4">
    <source>
        <dbReference type="Google" id="ProtNLM"/>
    </source>
</evidence>
<dbReference type="PANTHER" id="PTHR13060">
    <property type="entry name" value="SGT1 PROTEIN HSGT1 SUPPRESSOR OF GCR2"/>
    <property type="match status" value="1"/>
</dbReference>
<feature type="region of interest" description="Disordered" evidence="1">
    <location>
        <begin position="478"/>
        <end position="507"/>
    </location>
</feature>